<feature type="chain" id="PRO_5031558799" evidence="2">
    <location>
        <begin position="30"/>
        <end position="155"/>
    </location>
</feature>
<proteinExistence type="predicted"/>
<keyword evidence="2" id="KW-0732">Signal</keyword>
<dbReference type="Proteomes" id="UP000586042">
    <property type="component" value="Unassembled WGS sequence"/>
</dbReference>
<keyword evidence="1" id="KW-0812">Transmembrane</keyword>
<feature type="signal peptide" evidence="2">
    <location>
        <begin position="1"/>
        <end position="29"/>
    </location>
</feature>
<keyword evidence="1" id="KW-1133">Transmembrane helix</keyword>
<evidence type="ECO:0000313" key="3">
    <source>
        <dbReference type="EMBL" id="NUW33952.1"/>
    </source>
</evidence>
<reference evidence="3 4" key="1">
    <citation type="submission" date="2020-06" db="EMBL/GenBank/DDBJ databases">
        <title>Nonomuraea sp. SMC257, a novel actinomycete isolated from soil.</title>
        <authorList>
            <person name="Chanama M."/>
        </authorList>
    </citation>
    <scope>NUCLEOTIDE SEQUENCE [LARGE SCALE GENOMIC DNA]</scope>
    <source>
        <strain evidence="3 4">SMC257</strain>
    </source>
</reference>
<keyword evidence="4" id="KW-1185">Reference proteome</keyword>
<accession>A0A7Y6I934</accession>
<sequence length="155" mass="15844">MKRIIRTAATPVSALALVTALGAGTCASAAPAAASTSVVRTATGASAVPRTVAASAFYLGTLNCGIVTCSLYLSRGVTRTLATASDVAPDFRTRCAGSSNRRLALACAALTAGVVAARWKLAEAARKNQCLRIRFVPNPPAVVGLYSDGSVWCRD</sequence>
<name>A0A7Y6I934_9ACTN</name>
<gene>
    <name evidence="3" type="ORF">HTZ77_21315</name>
</gene>
<protein>
    <submittedName>
        <fullName evidence="3">Uncharacterized protein</fullName>
    </submittedName>
</protein>
<keyword evidence="1" id="KW-0472">Membrane</keyword>
<evidence type="ECO:0000313" key="4">
    <source>
        <dbReference type="Proteomes" id="UP000586042"/>
    </source>
</evidence>
<evidence type="ECO:0000256" key="2">
    <source>
        <dbReference type="SAM" id="SignalP"/>
    </source>
</evidence>
<dbReference type="EMBL" id="JABWGN010000008">
    <property type="protein sequence ID" value="NUW33952.1"/>
    <property type="molecule type" value="Genomic_DNA"/>
</dbReference>
<dbReference type="AlphaFoldDB" id="A0A7Y6I934"/>
<dbReference type="RefSeq" id="WP_175591411.1">
    <property type="nucleotide sequence ID" value="NZ_JABWGN010000008.1"/>
</dbReference>
<evidence type="ECO:0000256" key="1">
    <source>
        <dbReference type="SAM" id="Phobius"/>
    </source>
</evidence>
<comment type="caution">
    <text evidence="3">The sequence shown here is derived from an EMBL/GenBank/DDBJ whole genome shotgun (WGS) entry which is preliminary data.</text>
</comment>
<organism evidence="3 4">
    <name type="scientific">Nonomuraea montanisoli</name>
    <dbReference type="NCBI Taxonomy" id="2741721"/>
    <lineage>
        <taxon>Bacteria</taxon>
        <taxon>Bacillati</taxon>
        <taxon>Actinomycetota</taxon>
        <taxon>Actinomycetes</taxon>
        <taxon>Streptosporangiales</taxon>
        <taxon>Streptosporangiaceae</taxon>
        <taxon>Nonomuraea</taxon>
    </lineage>
</organism>
<feature type="transmembrane region" description="Helical" evidence="1">
    <location>
        <begin position="53"/>
        <end position="73"/>
    </location>
</feature>